<dbReference type="PANTHER" id="PTHR22912">
    <property type="entry name" value="DISULFIDE OXIDOREDUCTASE"/>
    <property type="match status" value="1"/>
</dbReference>
<dbReference type="Proteomes" id="UP000032633">
    <property type="component" value="Chromosome"/>
</dbReference>
<keyword evidence="20" id="KW-1185">Reference proteome</keyword>
<feature type="disulfide bond" description="Redox-active" evidence="15">
    <location>
        <begin position="42"/>
        <end position="47"/>
    </location>
</feature>
<dbReference type="GO" id="GO:0050660">
    <property type="term" value="F:flavin adenine dinucleotide binding"/>
    <property type="evidence" value="ECO:0007669"/>
    <property type="project" value="InterPro"/>
</dbReference>
<protein>
    <recommendedName>
        <fullName evidence="4 16">Dihydrolipoyl dehydrogenase</fullName>
        <ecNumber evidence="3 16">1.8.1.4</ecNumber>
    </recommendedName>
</protein>
<proteinExistence type="inferred from homology"/>
<dbReference type="PRINTS" id="PR00411">
    <property type="entry name" value="PNDRDTASEI"/>
</dbReference>
<keyword evidence="6 16" id="KW-0285">Flavoprotein</keyword>
<dbReference type="OrthoDB" id="9800167at2"/>
<dbReference type="PATRIC" id="fig|1126833.4.peg.5532"/>
<evidence type="ECO:0000256" key="4">
    <source>
        <dbReference type="ARBA" id="ARBA00016961"/>
    </source>
</evidence>
<evidence type="ECO:0000256" key="5">
    <source>
        <dbReference type="ARBA" id="ARBA00022490"/>
    </source>
</evidence>
<dbReference type="InterPro" id="IPR001100">
    <property type="entry name" value="Pyr_nuc-diS_OxRdtase"/>
</dbReference>
<dbReference type="PIRSF" id="PIRSF000350">
    <property type="entry name" value="Mercury_reductase_MerA"/>
    <property type="match status" value="1"/>
</dbReference>
<dbReference type="NCBIfam" id="TIGR01350">
    <property type="entry name" value="lipoamide_DH"/>
    <property type="match status" value="1"/>
</dbReference>
<sequence>MAIQVDVAVLGGGPGGYTAAIKAAQMGKSVAIIEMDKLGGTCLHKGCIPSKALLRSAEVYSTLLHADKYGIQVDKSAVSLQFGTVQQQKTEKVEQLYRGLQHLMRKHGIQVINGKGRIIGPSIFSPKSGSVAVELPDGEMETVVNTNLIIATGSRPRLLQGLEADGELIMTSDDALRMETLPDSILIIGGGVIGVEWASMLRDFGVEVTLVEAAARLLPGEDGEVSAELTRALKRRGVRILTGVRLDVNSVTKGNGEASIKAETSEGNVVLSASKMLVSVGRQANVEELGFENTDIRVQDGFVAVNASQQTGEPHIYAIGDVTGGMQLAHAAAHEGIIAVEHLCGRNPAPASSRYIPRCVYSRPEIASVGYTDEQAKTSGFEPKTAKIPFAAIGKAVVLGEPEGFVKVVADKKTGDILGVHMIGAHATELISEAALAQVLDATPWEVGATIHPHPTLSEALGEAMLAVDGKALAF</sequence>
<evidence type="ECO:0000256" key="2">
    <source>
        <dbReference type="ARBA" id="ARBA00007532"/>
    </source>
</evidence>
<dbReference type="PRINTS" id="PR00368">
    <property type="entry name" value="FADPNR"/>
</dbReference>
<comment type="similarity">
    <text evidence="2 16">Belongs to the class-I pyridine nucleotide-disulfide oxidoreductase family.</text>
</comment>
<feature type="binding site" evidence="14">
    <location>
        <position position="281"/>
    </location>
    <ligand>
        <name>NAD(+)</name>
        <dbReference type="ChEBI" id="CHEBI:57540"/>
    </ligand>
</feature>
<evidence type="ECO:0000256" key="6">
    <source>
        <dbReference type="ARBA" id="ARBA00022630"/>
    </source>
</evidence>
<gene>
    <name evidence="19" type="ORF">VN24_25160</name>
</gene>
<feature type="binding site" evidence="14">
    <location>
        <begin position="189"/>
        <end position="196"/>
    </location>
    <ligand>
        <name>NAD(+)</name>
        <dbReference type="ChEBI" id="CHEBI:57540"/>
    </ligand>
</feature>
<feature type="domain" description="Pyridine nucleotide-disulphide oxidoreductase dimerisation" evidence="17">
    <location>
        <begin position="356"/>
        <end position="464"/>
    </location>
</feature>
<feature type="active site" description="Proton acceptor" evidence="13">
    <location>
        <position position="454"/>
    </location>
</feature>
<comment type="subcellular location">
    <subcellularLocation>
        <location evidence="1">Cytoplasm</location>
    </subcellularLocation>
</comment>
<comment type="miscellaneous">
    <text evidence="16">The active site is a redox-active disulfide bond.</text>
</comment>
<evidence type="ECO:0000256" key="7">
    <source>
        <dbReference type="ARBA" id="ARBA00022827"/>
    </source>
</evidence>
<dbReference type="InterPro" id="IPR012999">
    <property type="entry name" value="Pyr_OxRdtase_I_AS"/>
</dbReference>
<keyword evidence="8 16" id="KW-0560">Oxidoreductase</keyword>
<evidence type="ECO:0000256" key="8">
    <source>
        <dbReference type="ARBA" id="ARBA00023002"/>
    </source>
</evidence>
<feature type="binding site" evidence="14">
    <location>
        <begin position="152"/>
        <end position="154"/>
    </location>
    <ligand>
        <name>FAD</name>
        <dbReference type="ChEBI" id="CHEBI:57692"/>
    </ligand>
</feature>
<feature type="domain" description="FAD/NAD(P)-binding" evidence="18">
    <location>
        <begin position="6"/>
        <end position="336"/>
    </location>
</feature>
<evidence type="ECO:0000256" key="9">
    <source>
        <dbReference type="ARBA" id="ARBA00023027"/>
    </source>
</evidence>
<evidence type="ECO:0000256" key="10">
    <source>
        <dbReference type="ARBA" id="ARBA00023157"/>
    </source>
</evidence>
<feature type="binding site" evidence="14">
    <location>
        <position position="321"/>
    </location>
    <ligand>
        <name>FAD</name>
        <dbReference type="ChEBI" id="CHEBI:57692"/>
    </ligand>
</feature>
<dbReference type="InterPro" id="IPR004099">
    <property type="entry name" value="Pyr_nucl-diS_OxRdtase_dimer"/>
</dbReference>
<dbReference type="RefSeq" id="WP_045672665.1">
    <property type="nucleotide sequence ID" value="NZ_CP011058.1"/>
</dbReference>
<evidence type="ECO:0000256" key="16">
    <source>
        <dbReference type="RuleBase" id="RU003692"/>
    </source>
</evidence>
<dbReference type="InterPro" id="IPR016156">
    <property type="entry name" value="FAD/NAD-linked_Rdtase_dimer_sf"/>
</dbReference>
<evidence type="ECO:0000256" key="3">
    <source>
        <dbReference type="ARBA" id="ARBA00012608"/>
    </source>
</evidence>
<dbReference type="Pfam" id="PF07992">
    <property type="entry name" value="Pyr_redox_2"/>
    <property type="match status" value="1"/>
</dbReference>
<evidence type="ECO:0000256" key="13">
    <source>
        <dbReference type="PIRSR" id="PIRSR000350-2"/>
    </source>
</evidence>
<feature type="binding site" evidence="14">
    <location>
        <position position="116"/>
    </location>
    <ligand>
        <name>FAD</name>
        <dbReference type="ChEBI" id="CHEBI:57692"/>
    </ligand>
</feature>
<evidence type="ECO:0000256" key="11">
    <source>
        <dbReference type="ARBA" id="ARBA00023284"/>
    </source>
</evidence>
<dbReference type="InterPro" id="IPR006258">
    <property type="entry name" value="Lipoamide_DH"/>
</dbReference>
<keyword evidence="9 14" id="KW-0520">NAD</keyword>
<reference evidence="19 20" key="1">
    <citation type="journal article" date="2015" name="J. Biotechnol.">
        <title>Complete genome sequence of Paenibacillus beijingensis 7188(T) (=DSM 24997(T)), a novel rhizobacterium from jujube garden soil.</title>
        <authorList>
            <person name="Kwak Y."/>
            <person name="Shin J.H."/>
        </authorList>
    </citation>
    <scope>NUCLEOTIDE SEQUENCE [LARGE SCALE GENOMIC DNA]</scope>
    <source>
        <strain evidence="19 20">DSM 24997</strain>
    </source>
</reference>
<dbReference type="SUPFAM" id="SSF55424">
    <property type="entry name" value="FAD/NAD-linked reductases, dimerisation (C-terminal) domain"/>
    <property type="match status" value="1"/>
</dbReference>
<dbReference type="EC" id="1.8.1.4" evidence="3 16"/>
<evidence type="ECO:0000256" key="14">
    <source>
        <dbReference type="PIRSR" id="PIRSR000350-3"/>
    </source>
</evidence>
<feature type="binding site" evidence="14">
    <location>
        <position position="212"/>
    </location>
    <ligand>
        <name>NAD(+)</name>
        <dbReference type="ChEBI" id="CHEBI:57540"/>
    </ligand>
</feature>
<evidence type="ECO:0000313" key="20">
    <source>
        <dbReference type="Proteomes" id="UP000032633"/>
    </source>
</evidence>
<evidence type="ECO:0000259" key="17">
    <source>
        <dbReference type="Pfam" id="PF02852"/>
    </source>
</evidence>
<comment type="catalytic activity">
    <reaction evidence="12 16">
        <text>N(6)-[(R)-dihydrolipoyl]-L-lysyl-[protein] + NAD(+) = N(6)-[(R)-lipoyl]-L-lysyl-[protein] + NADH + H(+)</text>
        <dbReference type="Rhea" id="RHEA:15045"/>
        <dbReference type="Rhea" id="RHEA-COMP:10474"/>
        <dbReference type="Rhea" id="RHEA-COMP:10475"/>
        <dbReference type="ChEBI" id="CHEBI:15378"/>
        <dbReference type="ChEBI" id="CHEBI:57540"/>
        <dbReference type="ChEBI" id="CHEBI:57945"/>
        <dbReference type="ChEBI" id="CHEBI:83099"/>
        <dbReference type="ChEBI" id="CHEBI:83100"/>
        <dbReference type="EC" id="1.8.1.4"/>
    </reaction>
</comment>
<dbReference type="Gene3D" id="3.30.390.30">
    <property type="match status" value="1"/>
</dbReference>
<dbReference type="GO" id="GO:0006103">
    <property type="term" value="P:2-oxoglutarate metabolic process"/>
    <property type="evidence" value="ECO:0007669"/>
    <property type="project" value="TreeGrafter"/>
</dbReference>
<dbReference type="AlphaFoldDB" id="A0A0D5NQ07"/>
<dbReference type="InterPro" id="IPR036188">
    <property type="entry name" value="FAD/NAD-bd_sf"/>
</dbReference>
<evidence type="ECO:0000256" key="1">
    <source>
        <dbReference type="ARBA" id="ARBA00004496"/>
    </source>
</evidence>
<name>A0A0D5NQ07_9BACL</name>
<dbReference type="InterPro" id="IPR023753">
    <property type="entry name" value="FAD/NAD-binding_dom"/>
</dbReference>
<evidence type="ECO:0000259" key="18">
    <source>
        <dbReference type="Pfam" id="PF07992"/>
    </source>
</evidence>
<dbReference type="PROSITE" id="PS00076">
    <property type="entry name" value="PYRIDINE_REDOX_1"/>
    <property type="match status" value="1"/>
</dbReference>
<evidence type="ECO:0000313" key="19">
    <source>
        <dbReference type="EMBL" id="AJY77240.1"/>
    </source>
</evidence>
<keyword evidence="7 14" id="KW-0274">FAD</keyword>
<feature type="binding site" evidence="14">
    <location>
        <position position="51"/>
    </location>
    <ligand>
        <name>FAD</name>
        <dbReference type="ChEBI" id="CHEBI:57692"/>
    </ligand>
</feature>
<dbReference type="STRING" id="1126833.VN24_25160"/>
<organism evidence="19 20">
    <name type="scientific">Paenibacillus beijingensis</name>
    <dbReference type="NCBI Taxonomy" id="1126833"/>
    <lineage>
        <taxon>Bacteria</taxon>
        <taxon>Bacillati</taxon>
        <taxon>Bacillota</taxon>
        <taxon>Bacilli</taxon>
        <taxon>Bacillales</taxon>
        <taxon>Paenibacillaceae</taxon>
        <taxon>Paenibacillus</taxon>
    </lineage>
</organism>
<dbReference type="GO" id="GO:0004148">
    <property type="term" value="F:dihydrolipoyl dehydrogenase (NADH) activity"/>
    <property type="evidence" value="ECO:0007669"/>
    <property type="project" value="UniProtKB-EC"/>
</dbReference>
<dbReference type="EMBL" id="CP011058">
    <property type="protein sequence ID" value="AJY77240.1"/>
    <property type="molecule type" value="Genomic_DNA"/>
</dbReference>
<dbReference type="KEGG" id="pbj:VN24_25160"/>
<keyword evidence="14" id="KW-0547">Nucleotide-binding</keyword>
<comment type="cofactor">
    <cofactor evidence="14 16">
        <name>FAD</name>
        <dbReference type="ChEBI" id="CHEBI:57692"/>
    </cofactor>
    <text evidence="14 16">Binds 1 FAD per subunit.</text>
</comment>
<dbReference type="FunFam" id="3.30.390.30:FF:000001">
    <property type="entry name" value="Dihydrolipoyl dehydrogenase"/>
    <property type="match status" value="1"/>
</dbReference>
<dbReference type="Gene3D" id="3.50.50.60">
    <property type="entry name" value="FAD/NAD(P)-binding domain"/>
    <property type="match status" value="2"/>
</dbReference>
<dbReference type="PANTHER" id="PTHR22912:SF217">
    <property type="entry name" value="DIHYDROLIPOYL DEHYDROGENASE"/>
    <property type="match status" value="1"/>
</dbReference>
<dbReference type="HOGENOM" id="CLU_016755_0_3_9"/>
<reference evidence="20" key="2">
    <citation type="submission" date="2015-03" db="EMBL/GenBank/DDBJ databases">
        <title>Genome sequence of Paenibacillus beijingensis strain DSM 24997T.</title>
        <authorList>
            <person name="Kwak Y."/>
            <person name="Shin J.-H."/>
        </authorList>
    </citation>
    <scope>NUCLEOTIDE SEQUENCE [LARGE SCALE GENOMIC DNA]</scope>
    <source>
        <strain evidence="20">DSM 24997</strain>
    </source>
</reference>
<dbReference type="SUPFAM" id="SSF51905">
    <property type="entry name" value="FAD/NAD(P)-binding domain"/>
    <property type="match status" value="1"/>
</dbReference>
<keyword evidence="10" id="KW-1015">Disulfide bond</keyword>
<dbReference type="InterPro" id="IPR050151">
    <property type="entry name" value="Class-I_Pyr_Nuc-Dis_Oxidored"/>
</dbReference>
<dbReference type="Pfam" id="PF02852">
    <property type="entry name" value="Pyr_redox_dim"/>
    <property type="match status" value="1"/>
</dbReference>
<evidence type="ECO:0000256" key="15">
    <source>
        <dbReference type="PIRSR" id="PIRSR000350-4"/>
    </source>
</evidence>
<accession>A0A0D5NQ07</accession>
<keyword evidence="11 16" id="KW-0676">Redox-active center</keyword>
<keyword evidence="5" id="KW-0963">Cytoplasm</keyword>
<evidence type="ECO:0000256" key="12">
    <source>
        <dbReference type="ARBA" id="ARBA00049187"/>
    </source>
</evidence>
<dbReference type="GO" id="GO:0005737">
    <property type="term" value="C:cytoplasm"/>
    <property type="evidence" value="ECO:0007669"/>
    <property type="project" value="UniProtKB-SubCell"/>
</dbReference>